<evidence type="ECO:0000313" key="2">
    <source>
        <dbReference type="Proteomes" id="UP000813461"/>
    </source>
</evidence>
<keyword evidence="2" id="KW-1185">Reference proteome</keyword>
<reference evidence="1" key="1">
    <citation type="journal article" date="2021" name="Nat. Commun.">
        <title>Genetic determinants of endophytism in the Arabidopsis root mycobiome.</title>
        <authorList>
            <person name="Mesny F."/>
            <person name="Miyauchi S."/>
            <person name="Thiergart T."/>
            <person name="Pickel B."/>
            <person name="Atanasova L."/>
            <person name="Karlsson M."/>
            <person name="Huettel B."/>
            <person name="Barry K.W."/>
            <person name="Haridas S."/>
            <person name="Chen C."/>
            <person name="Bauer D."/>
            <person name="Andreopoulos W."/>
            <person name="Pangilinan J."/>
            <person name="LaButti K."/>
            <person name="Riley R."/>
            <person name="Lipzen A."/>
            <person name="Clum A."/>
            <person name="Drula E."/>
            <person name="Henrissat B."/>
            <person name="Kohler A."/>
            <person name="Grigoriev I.V."/>
            <person name="Martin F.M."/>
            <person name="Hacquard S."/>
        </authorList>
    </citation>
    <scope>NUCLEOTIDE SEQUENCE</scope>
    <source>
        <strain evidence="1">MPI-SDFR-AT-0120</strain>
    </source>
</reference>
<proteinExistence type="predicted"/>
<comment type="caution">
    <text evidence="1">The sequence shown here is derived from an EMBL/GenBank/DDBJ whole genome shotgun (WGS) entry which is preliminary data.</text>
</comment>
<dbReference type="AlphaFoldDB" id="A0A8K0RG80"/>
<dbReference type="OrthoDB" id="10628935at2759"/>
<dbReference type="Proteomes" id="UP000813461">
    <property type="component" value="Unassembled WGS sequence"/>
</dbReference>
<dbReference type="EMBL" id="JAGMVJ010000001">
    <property type="protein sequence ID" value="KAH7094385.1"/>
    <property type="molecule type" value="Genomic_DNA"/>
</dbReference>
<gene>
    <name evidence="1" type="ORF">FB567DRAFT_2263</name>
</gene>
<evidence type="ECO:0000313" key="1">
    <source>
        <dbReference type="EMBL" id="KAH7094385.1"/>
    </source>
</evidence>
<name>A0A8K0RG80_9PLEO</name>
<accession>A0A8K0RG80</accession>
<protein>
    <submittedName>
        <fullName evidence="1">Uncharacterized protein</fullName>
    </submittedName>
</protein>
<organism evidence="1 2">
    <name type="scientific">Paraphoma chrysanthemicola</name>
    <dbReference type="NCBI Taxonomy" id="798071"/>
    <lineage>
        <taxon>Eukaryota</taxon>
        <taxon>Fungi</taxon>
        <taxon>Dikarya</taxon>
        <taxon>Ascomycota</taxon>
        <taxon>Pezizomycotina</taxon>
        <taxon>Dothideomycetes</taxon>
        <taxon>Pleosporomycetidae</taxon>
        <taxon>Pleosporales</taxon>
        <taxon>Pleosporineae</taxon>
        <taxon>Phaeosphaeriaceae</taxon>
        <taxon>Paraphoma</taxon>
    </lineage>
</organism>
<sequence>MVPRLLPLLIPLPRLNNSAIMRFTTTLLSALALVSTAHAAAIDLKNGTSVARIDADIGDTFLAGTSLWDVLEWQRLSWRKHGKKHCLLPNINPCVRDCTIKYLASDSRPYPKHCELICHTTVDWSKDDCTDTSDDEFGLNLGPVVRDTKKKHPDWKPVSNHWHLEKYLRS</sequence>